<reference evidence="3 4" key="1">
    <citation type="submission" date="2023-11" db="EMBL/GenBank/DDBJ databases">
        <title>An acidophilic fungus is an integral part of prey digestion in a carnivorous sundew plant.</title>
        <authorList>
            <person name="Tsai I.J."/>
        </authorList>
    </citation>
    <scope>NUCLEOTIDE SEQUENCE [LARGE SCALE GENOMIC DNA]</scope>
    <source>
        <strain evidence="3">169a</strain>
    </source>
</reference>
<dbReference type="GO" id="GO:0071966">
    <property type="term" value="P:fungal-type cell wall polysaccharide metabolic process"/>
    <property type="evidence" value="ECO:0007669"/>
    <property type="project" value="TreeGrafter"/>
</dbReference>
<evidence type="ECO:0000313" key="4">
    <source>
        <dbReference type="Proteomes" id="UP001303373"/>
    </source>
</evidence>
<feature type="chain" id="PRO_5042950642" evidence="1">
    <location>
        <begin position="19"/>
        <end position="546"/>
    </location>
</feature>
<dbReference type="Pfam" id="PF11790">
    <property type="entry name" value="Glyco_hydro_cc"/>
    <property type="match status" value="1"/>
</dbReference>
<sequence>MLSINIMATLSLFGTVMAVPYHGHHHFTRLHRPHGSAPVGTASGLGPYPYPSANGTGIWGTTGRGGPTAASSSLPAYIVPTPSSSVEAPASSSSVAAASTSLSSVGAPASSSNVAASPVGPAEQSVTLENYGALTSTCTTAITVTATEKVYVTVTPGYSSSAGSSTSTLTIHTTSTLTVESTIFASSSSVAAESTMAPANSSAIYSASSGYAPFPANSTSSAILSTATGDIGRYHRHSTWASSYSSAIIASSSLPSSVLTSSVSVPVSSSAAAPTTSMSSVYVAPTTSMSSVYATPTTSSAAATSTSASSSGSGKRGLAYNDASLTECFESSNEISWAYNWASSSSGLSSKFKFIPTLWGSSSDFTNSWNANAKAAIASGSTHLMSFNEPDLSSQSNLSPEAAAAAYRTWMMPFANTGVKLGAPSVTNGGGSMGLTWLQNFMTACSDCQIDFVNIHWYDSYSNSDYFKSHVQDANTISGGKPVFVSEFGCTDGSADEISGFLETVMPWMDSQSYIEGYAYFMVSNGLLVNGNTPSTYGSTYMSYTG</sequence>
<protein>
    <submittedName>
        <fullName evidence="3">Glycoside hydrolase family 128 protein, protein</fullName>
    </submittedName>
</protein>
<keyword evidence="1" id="KW-0732">Signal</keyword>
<dbReference type="InterPro" id="IPR053183">
    <property type="entry name" value="ASL1"/>
</dbReference>
<dbReference type="PANTHER" id="PTHR34154">
    <property type="entry name" value="ALKALI-SENSITIVE LINKAGE PROTEIN 1"/>
    <property type="match status" value="1"/>
</dbReference>
<dbReference type="InterPro" id="IPR017853">
    <property type="entry name" value="GH"/>
</dbReference>
<dbReference type="GO" id="GO:0016787">
    <property type="term" value="F:hydrolase activity"/>
    <property type="evidence" value="ECO:0007669"/>
    <property type="project" value="UniProtKB-KW"/>
</dbReference>
<dbReference type="AlphaFoldDB" id="A0AAQ3R9E0"/>
<feature type="domain" description="Asl1-like glycosyl hydrolase catalytic" evidence="2">
    <location>
        <begin position="317"/>
        <end position="541"/>
    </location>
</feature>
<dbReference type="PANTHER" id="PTHR34154:SF10">
    <property type="entry name" value="ASL1-LIKE GLYCOSYL HYDROLASE CATALYTIC DOMAIN-CONTAINING PROTEIN"/>
    <property type="match status" value="1"/>
</dbReference>
<proteinExistence type="predicted"/>
<keyword evidence="3" id="KW-0378">Hydrolase</keyword>
<dbReference type="Gene3D" id="3.20.20.80">
    <property type="entry name" value="Glycosidases"/>
    <property type="match status" value="1"/>
</dbReference>
<name>A0AAQ3R9E0_9PEZI</name>
<keyword evidence="4" id="KW-1185">Reference proteome</keyword>
<dbReference type="GO" id="GO:0009277">
    <property type="term" value="C:fungal-type cell wall"/>
    <property type="evidence" value="ECO:0007669"/>
    <property type="project" value="TreeGrafter"/>
</dbReference>
<dbReference type="InterPro" id="IPR024655">
    <property type="entry name" value="Asl1_glyco_hydro_catalytic"/>
</dbReference>
<evidence type="ECO:0000313" key="3">
    <source>
        <dbReference type="EMBL" id="WPH00571.1"/>
    </source>
</evidence>
<gene>
    <name evidence="3" type="ORF">R9X50_00340100</name>
</gene>
<dbReference type="Proteomes" id="UP001303373">
    <property type="component" value="Chromosome 4"/>
</dbReference>
<feature type="signal peptide" evidence="1">
    <location>
        <begin position="1"/>
        <end position="18"/>
    </location>
</feature>
<evidence type="ECO:0000259" key="2">
    <source>
        <dbReference type="Pfam" id="PF11790"/>
    </source>
</evidence>
<accession>A0AAQ3R9E0</accession>
<organism evidence="3 4">
    <name type="scientific">Acrodontium crateriforme</name>
    <dbReference type="NCBI Taxonomy" id="150365"/>
    <lineage>
        <taxon>Eukaryota</taxon>
        <taxon>Fungi</taxon>
        <taxon>Dikarya</taxon>
        <taxon>Ascomycota</taxon>
        <taxon>Pezizomycotina</taxon>
        <taxon>Dothideomycetes</taxon>
        <taxon>Dothideomycetidae</taxon>
        <taxon>Mycosphaerellales</taxon>
        <taxon>Teratosphaeriaceae</taxon>
        <taxon>Acrodontium</taxon>
    </lineage>
</organism>
<dbReference type="SUPFAM" id="SSF51445">
    <property type="entry name" value="(Trans)glycosidases"/>
    <property type="match status" value="1"/>
</dbReference>
<dbReference type="EMBL" id="CP138583">
    <property type="protein sequence ID" value="WPH00571.1"/>
    <property type="molecule type" value="Genomic_DNA"/>
</dbReference>
<evidence type="ECO:0000256" key="1">
    <source>
        <dbReference type="SAM" id="SignalP"/>
    </source>
</evidence>